<keyword evidence="4" id="KW-1185">Reference proteome</keyword>
<feature type="transmembrane region" description="Helical" evidence="1">
    <location>
        <begin position="220"/>
        <end position="244"/>
    </location>
</feature>
<evidence type="ECO:0000256" key="1">
    <source>
        <dbReference type="SAM" id="Phobius"/>
    </source>
</evidence>
<evidence type="ECO:0000313" key="4">
    <source>
        <dbReference type="Proteomes" id="UP000807769"/>
    </source>
</evidence>
<comment type="caution">
    <text evidence="3">The sequence shown here is derived from an EMBL/GenBank/DDBJ whole genome shotgun (WGS) entry which is preliminary data.</text>
</comment>
<feature type="signal peptide" evidence="2">
    <location>
        <begin position="1"/>
        <end position="21"/>
    </location>
</feature>
<organism evidence="3 4">
    <name type="scientific">Suillus subaureus</name>
    <dbReference type="NCBI Taxonomy" id="48587"/>
    <lineage>
        <taxon>Eukaryota</taxon>
        <taxon>Fungi</taxon>
        <taxon>Dikarya</taxon>
        <taxon>Basidiomycota</taxon>
        <taxon>Agaricomycotina</taxon>
        <taxon>Agaricomycetes</taxon>
        <taxon>Agaricomycetidae</taxon>
        <taxon>Boletales</taxon>
        <taxon>Suillineae</taxon>
        <taxon>Suillaceae</taxon>
        <taxon>Suillus</taxon>
    </lineage>
</organism>
<name>A0A9P7DY62_9AGAM</name>
<dbReference type="RefSeq" id="XP_041187586.1">
    <property type="nucleotide sequence ID" value="XM_041336948.1"/>
</dbReference>
<dbReference type="GeneID" id="64630964"/>
<accession>A0A9P7DY62</accession>
<keyword evidence="2" id="KW-0732">Signal</keyword>
<gene>
    <name evidence="3" type="ORF">BJ212DRAFT_1389254</name>
</gene>
<dbReference type="OrthoDB" id="3233375at2759"/>
<protein>
    <submittedName>
        <fullName evidence="3">Uncharacterized protein</fullName>
    </submittedName>
</protein>
<keyword evidence="1" id="KW-0472">Membrane</keyword>
<proteinExistence type="predicted"/>
<dbReference type="EMBL" id="JABBWG010000048">
    <property type="protein sequence ID" value="KAG1806065.1"/>
    <property type="molecule type" value="Genomic_DNA"/>
</dbReference>
<evidence type="ECO:0000256" key="2">
    <source>
        <dbReference type="SAM" id="SignalP"/>
    </source>
</evidence>
<keyword evidence="1" id="KW-0812">Transmembrane</keyword>
<dbReference type="Proteomes" id="UP000807769">
    <property type="component" value="Unassembled WGS sequence"/>
</dbReference>
<keyword evidence="1" id="KW-1133">Transmembrane helix</keyword>
<reference evidence="3" key="1">
    <citation type="journal article" date="2020" name="New Phytol.">
        <title>Comparative genomics reveals dynamic genome evolution in host specialist ectomycorrhizal fungi.</title>
        <authorList>
            <person name="Lofgren L.A."/>
            <person name="Nguyen N.H."/>
            <person name="Vilgalys R."/>
            <person name="Ruytinx J."/>
            <person name="Liao H.L."/>
            <person name="Branco S."/>
            <person name="Kuo A."/>
            <person name="LaButti K."/>
            <person name="Lipzen A."/>
            <person name="Andreopoulos W."/>
            <person name="Pangilinan J."/>
            <person name="Riley R."/>
            <person name="Hundley H."/>
            <person name="Na H."/>
            <person name="Barry K."/>
            <person name="Grigoriev I.V."/>
            <person name="Stajich J.E."/>
            <person name="Kennedy P.G."/>
        </authorList>
    </citation>
    <scope>NUCLEOTIDE SEQUENCE</scope>
    <source>
        <strain evidence="3">MN1</strain>
    </source>
</reference>
<sequence length="296" mass="32699">MRLSILPILVAGAGIVSQVSAEPLRILVERPSNANANIRFGHALANANVNGNDDSDNIARLVRPSIVMTTSTEVKGKHHFCGASLKAKALRMSNAFRHALGLPLIEMGDHDAFKGEVASNPGSVSGELHILPIPLFGQPITPSVPTSSSENDNSGDVKELLPDEPVVRVYRQHEAESHRHHHEAGSHRHNHHDMKHKKAGSFLMRVHRAIMALGLWEGRAVAFVLGCGIGVLLRMFWVMSVLVYRTVRGERPEEVSHGYIMFEHDAENNFVPPPEYTDEKVKIAEVEVQEIETRVE</sequence>
<dbReference type="AlphaFoldDB" id="A0A9P7DY62"/>
<evidence type="ECO:0000313" key="3">
    <source>
        <dbReference type="EMBL" id="KAG1806065.1"/>
    </source>
</evidence>
<feature type="chain" id="PRO_5040423386" evidence="2">
    <location>
        <begin position="22"/>
        <end position="296"/>
    </location>
</feature>